<evidence type="ECO:0000313" key="5">
    <source>
        <dbReference type="Proteomes" id="UP000178794"/>
    </source>
</evidence>
<feature type="binding site" evidence="3">
    <location>
        <begin position="61"/>
        <end position="63"/>
    </location>
    <ligand>
        <name>substrate</name>
    </ligand>
</feature>
<dbReference type="GO" id="GO:0045547">
    <property type="term" value="F:ditrans,polycis-polyprenyl diphosphate synthase [(2E,6E)-farnesyl diphosphate specific] activity"/>
    <property type="evidence" value="ECO:0007669"/>
    <property type="project" value="TreeGrafter"/>
</dbReference>
<dbReference type="InterPro" id="IPR036424">
    <property type="entry name" value="UPP_synth-like_sf"/>
</dbReference>
<sequence length="232" mass="26522">MDKASTHPTCIGLILDGNRRYAKEQGQLTLRGHEAGLENLERILEALMVRAVPHIACYAFSTENWRRDTLEVDGLMRLFVKGAPRLEKFLLLHGRRGETAIRFCGQLERFAIDAQNIMRAIESRNPEHPATTIWLLLSYGGHAEIVHAAQEAQRQGEDITEESIARNLWTCDMPAPDMIIRTGGEERLSGFLLWQSAYSELFFTKTLWPAFSEQELDAMIVEYTTRKRRFGT</sequence>
<comment type="subunit">
    <text evidence="3">Homodimer.</text>
</comment>
<feature type="binding site" evidence="3">
    <location>
        <begin position="187"/>
        <end position="189"/>
    </location>
    <ligand>
        <name>substrate</name>
    </ligand>
</feature>
<evidence type="ECO:0000313" key="4">
    <source>
        <dbReference type="EMBL" id="OGG59485.1"/>
    </source>
</evidence>
<dbReference type="EC" id="2.5.1.-" evidence="3"/>
<keyword evidence="1 3" id="KW-0808">Transferase</keyword>
<dbReference type="Proteomes" id="UP000178794">
    <property type="component" value="Unassembled WGS sequence"/>
</dbReference>
<comment type="caution">
    <text evidence="4">The sequence shown here is derived from an EMBL/GenBank/DDBJ whole genome shotgun (WGS) entry which is preliminary data.</text>
</comment>
<comment type="function">
    <text evidence="3">Catalyzes the condensation of isopentenyl diphosphate (IPP) with allylic pyrophosphates generating different type of terpenoids.</text>
</comment>
<gene>
    <name evidence="4" type="ORF">A3C89_04280</name>
</gene>
<keyword evidence="3" id="KW-0479">Metal-binding</keyword>
<dbReference type="PANTHER" id="PTHR10291:SF43">
    <property type="entry name" value="DEHYDRODOLICHYL DIPHOSPHATE SYNTHASE COMPLEX SUBUNIT DHDDS"/>
    <property type="match status" value="1"/>
</dbReference>
<dbReference type="Gene3D" id="3.40.1180.10">
    <property type="entry name" value="Decaprenyl diphosphate synthase-like"/>
    <property type="match status" value="1"/>
</dbReference>
<reference evidence="4 5" key="1">
    <citation type="journal article" date="2016" name="Nat. Commun.">
        <title>Thousands of microbial genomes shed light on interconnected biogeochemical processes in an aquifer system.</title>
        <authorList>
            <person name="Anantharaman K."/>
            <person name="Brown C.T."/>
            <person name="Hug L.A."/>
            <person name="Sharon I."/>
            <person name="Castelle C.J."/>
            <person name="Probst A.J."/>
            <person name="Thomas B.C."/>
            <person name="Singh A."/>
            <person name="Wilkins M.J."/>
            <person name="Karaoz U."/>
            <person name="Brodie E.L."/>
            <person name="Williams K.H."/>
            <person name="Hubbard S.S."/>
            <person name="Banfield J.F."/>
        </authorList>
    </citation>
    <scope>NUCLEOTIDE SEQUENCE [LARGE SCALE GENOMIC DNA]</scope>
</reference>
<feature type="binding site" evidence="3">
    <location>
        <position position="67"/>
    </location>
    <ligand>
        <name>substrate</name>
    </ligand>
</feature>
<proteinExistence type="inferred from homology"/>
<dbReference type="InterPro" id="IPR001441">
    <property type="entry name" value="UPP_synth-like"/>
</dbReference>
<evidence type="ECO:0000256" key="1">
    <source>
        <dbReference type="ARBA" id="ARBA00022679"/>
    </source>
</evidence>
<accession>A0A1F6DDJ7</accession>
<name>A0A1F6DDJ7_9BACT</name>
<dbReference type="Pfam" id="PF01255">
    <property type="entry name" value="Prenyltransf"/>
    <property type="match status" value="1"/>
</dbReference>
<feature type="binding site" evidence="3">
    <location>
        <position position="200"/>
    </location>
    <ligand>
        <name>Mg(2+)</name>
        <dbReference type="ChEBI" id="CHEBI:18420"/>
    </ligand>
</feature>
<dbReference type="PANTHER" id="PTHR10291">
    <property type="entry name" value="DEHYDRODOLICHYL DIPHOSPHATE SYNTHASE FAMILY MEMBER"/>
    <property type="match status" value="1"/>
</dbReference>
<dbReference type="CDD" id="cd00475">
    <property type="entry name" value="Cis_IPPS"/>
    <property type="match status" value="1"/>
</dbReference>
<protein>
    <recommendedName>
        <fullName evidence="3">Isoprenyl transferase</fullName>
        <ecNumber evidence="3">2.5.1.-</ecNumber>
    </recommendedName>
</protein>
<dbReference type="GO" id="GO:0016094">
    <property type="term" value="P:polyprenol biosynthetic process"/>
    <property type="evidence" value="ECO:0007669"/>
    <property type="project" value="TreeGrafter"/>
</dbReference>
<comment type="caution">
    <text evidence="3">Lacks conserved residue(s) required for the propagation of feature annotation.</text>
</comment>
<feature type="binding site" evidence="3">
    <location>
        <position position="65"/>
    </location>
    <ligand>
        <name>substrate</name>
    </ligand>
</feature>
<dbReference type="STRING" id="1798492.A3C89_04280"/>
<organism evidence="4 5">
    <name type="scientific">Candidatus Kaiserbacteria bacterium RIFCSPHIGHO2_02_FULL_50_50</name>
    <dbReference type="NCBI Taxonomy" id="1798492"/>
    <lineage>
        <taxon>Bacteria</taxon>
        <taxon>Candidatus Kaiseribacteriota</taxon>
    </lineage>
</organism>
<dbReference type="NCBIfam" id="TIGR00055">
    <property type="entry name" value="uppS"/>
    <property type="match status" value="1"/>
</dbReference>
<feature type="binding site" evidence="3">
    <location>
        <begin position="17"/>
        <end position="20"/>
    </location>
    <ligand>
        <name>substrate</name>
    </ligand>
</feature>
<feature type="binding site" evidence="3">
    <location>
        <position position="181"/>
    </location>
    <ligand>
        <name>substrate</name>
    </ligand>
</feature>
<comment type="cofactor">
    <cofactor evidence="3">
        <name>Mg(2+)</name>
        <dbReference type="ChEBI" id="CHEBI:18420"/>
    </cofactor>
    <text evidence="3">Binds 2 magnesium ions per subunit.</text>
</comment>
<dbReference type="HAMAP" id="MF_01139">
    <property type="entry name" value="ISPT"/>
    <property type="match status" value="1"/>
</dbReference>
<keyword evidence="3" id="KW-0460">Magnesium</keyword>
<dbReference type="SUPFAM" id="SSF64005">
    <property type="entry name" value="Undecaprenyl diphosphate synthase"/>
    <property type="match status" value="1"/>
</dbReference>
<dbReference type="AlphaFoldDB" id="A0A1F6DDJ7"/>
<feature type="active site" evidence="3">
    <location>
        <position position="16"/>
    </location>
</feature>
<dbReference type="GO" id="GO:0000287">
    <property type="term" value="F:magnesium ion binding"/>
    <property type="evidence" value="ECO:0007669"/>
    <property type="project" value="UniProtKB-UniRule"/>
</dbReference>
<dbReference type="InterPro" id="IPR018520">
    <property type="entry name" value="UPP_synth-like_CS"/>
</dbReference>
<feature type="binding site" evidence="3">
    <location>
        <position position="33"/>
    </location>
    <ligand>
        <name>substrate</name>
    </ligand>
</feature>
<dbReference type="PROSITE" id="PS01066">
    <property type="entry name" value="UPP_SYNTHASE"/>
    <property type="match status" value="1"/>
</dbReference>
<evidence type="ECO:0000256" key="2">
    <source>
        <dbReference type="ARBA" id="ARBA00038453"/>
    </source>
</evidence>
<comment type="similarity">
    <text evidence="2">Belongs to the UPP synthase family. Z-FPP synthase subfamily.</text>
</comment>
<evidence type="ECO:0000256" key="3">
    <source>
        <dbReference type="HAMAP-Rule" id="MF_01139"/>
    </source>
</evidence>
<feature type="active site" description="Proton acceptor" evidence="3">
    <location>
        <position position="64"/>
    </location>
</feature>
<feature type="binding site" evidence="3">
    <location>
        <position position="16"/>
    </location>
    <ligand>
        <name>Mg(2+)</name>
        <dbReference type="ChEBI" id="CHEBI:18420"/>
    </ligand>
</feature>
<dbReference type="EMBL" id="MFLF01000015">
    <property type="protein sequence ID" value="OGG59485.1"/>
    <property type="molecule type" value="Genomic_DNA"/>
</dbReference>